<dbReference type="InterPro" id="IPR011057">
    <property type="entry name" value="Mss4-like_sf"/>
</dbReference>
<proteinExistence type="inferred from homology"/>
<dbReference type="EMBL" id="JAULSN010000017">
    <property type="protein sequence ID" value="KAK3358373.1"/>
    <property type="molecule type" value="Genomic_DNA"/>
</dbReference>
<protein>
    <recommendedName>
        <fullName evidence="4">CENP-V/GFA domain-containing protein</fullName>
    </recommendedName>
</protein>
<reference evidence="5" key="1">
    <citation type="journal article" date="2023" name="Mol. Phylogenet. Evol.">
        <title>Genome-scale phylogeny and comparative genomics of the fungal order Sordariales.</title>
        <authorList>
            <person name="Hensen N."/>
            <person name="Bonometti L."/>
            <person name="Westerberg I."/>
            <person name="Brannstrom I.O."/>
            <person name="Guillou S."/>
            <person name="Cros-Aarteil S."/>
            <person name="Calhoun S."/>
            <person name="Haridas S."/>
            <person name="Kuo A."/>
            <person name="Mondo S."/>
            <person name="Pangilinan J."/>
            <person name="Riley R."/>
            <person name="LaButti K."/>
            <person name="Andreopoulos B."/>
            <person name="Lipzen A."/>
            <person name="Chen C."/>
            <person name="Yan M."/>
            <person name="Daum C."/>
            <person name="Ng V."/>
            <person name="Clum A."/>
            <person name="Steindorff A."/>
            <person name="Ohm R.A."/>
            <person name="Martin F."/>
            <person name="Silar P."/>
            <person name="Natvig D.O."/>
            <person name="Lalanne C."/>
            <person name="Gautier V."/>
            <person name="Ament-Velasquez S.L."/>
            <person name="Kruys A."/>
            <person name="Hutchinson M.I."/>
            <person name="Powell A.J."/>
            <person name="Barry K."/>
            <person name="Miller A.N."/>
            <person name="Grigoriev I.V."/>
            <person name="Debuchy R."/>
            <person name="Gladieux P."/>
            <person name="Hiltunen Thoren M."/>
            <person name="Johannesson H."/>
        </authorList>
    </citation>
    <scope>NUCLEOTIDE SEQUENCE</scope>
    <source>
        <strain evidence="5">CBS 958.72</strain>
    </source>
</reference>
<evidence type="ECO:0000313" key="5">
    <source>
        <dbReference type="EMBL" id="KAK3358373.1"/>
    </source>
</evidence>
<keyword evidence="3" id="KW-0862">Zinc</keyword>
<comment type="similarity">
    <text evidence="1">Belongs to the Gfa family.</text>
</comment>
<evidence type="ECO:0000256" key="1">
    <source>
        <dbReference type="ARBA" id="ARBA00005495"/>
    </source>
</evidence>
<evidence type="ECO:0000256" key="3">
    <source>
        <dbReference type="ARBA" id="ARBA00022833"/>
    </source>
</evidence>
<evidence type="ECO:0000259" key="4">
    <source>
        <dbReference type="Pfam" id="PF04828"/>
    </source>
</evidence>
<gene>
    <name evidence="5" type="ORF">B0T24DRAFT_653262</name>
</gene>
<dbReference type="Pfam" id="PF04828">
    <property type="entry name" value="GFA"/>
    <property type="match status" value="1"/>
</dbReference>
<keyword evidence="6" id="KW-1185">Reference proteome</keyword>
<evidence type="ECO:0000256" key="2">
    <source>
        <dbReference type="ARBA" id="ARBA00022723"/>
    </source>
</evidence>
<feature type="domain" description="CENP-V/GFA" evidence="4">
    <location>
        <begin position="17"/>
        <end position="86"/>
    </location>
</feature>
<reference evidence="5" key="2">
    <citation type="submission" date="2023-06" db="EMBL/GenBank/DDBJ databases">
        <authorList>
            <consortium name="Lawrence Berkeley National Laboratory"/>
            <person name="Haridas S."/>
            <person name="Hensen N."/>
            <person name="Bonometti L."/>
            <person name="Westerberg I."/>
            <person name="Brannstrom I.O."/>
            <person name="Guillou S."/>
            <person name="Cros-Aarteil S."/>
            <person name="Calhoun S."/>
            <person name="Kuo A."/>
            <person name="Mondo S."/>
            <person name="Pangilinan J."/>
            <person name="Riley R."/>
            <person name="Labutti K."/>
            <person name="Andreopoulos B."/>
            <person name="Lipzen A."/>
            <person name="Chen C."/>
            <person name="Yanf M."/>
            <person name="Daum C."/>
            <person name="Ng V."/>
            <person name="Clum A."/>
            <person name="Steindorff A."/>
            <person name="Ohm R."/>
            <person name="Martin F."/>
            <person name="Silar P."/>
            <person name="Natvig D."/>
            <person name="Lalanne C."/>
            <person name="Gautier V."/>
            <person name="Ament-Velasquez S.L."/>
            <person name="Kruys A."/>
            <person name="Hutchinson M.I."/>
            <person name="Powell A.J."/>
            <person name="Barry K."/>
            <person name="Miller A.N."/>
            <person name="Grigoriev I.V."/>
            <person name="Debuchy R."/>
            <person name="Gladieux P."/>
            <person name="Thoren M.H."/>
            <person name="Johannesson H."/>
        </authorList>
    </citation>
    <scope>NUCLEOTIDE SEQUENCE</scope>
    <source>
        <strain evidence="5">CBS 958.72</strain>
    </source>
</reference>
<dbReference type="SUPFAM" id="SSF51316">
    <property type="entry name" value="Mss4-like"/>
    <property type="match status" value="1"/>
</dbReference>
<accession>A0AAE0JS04</accession>
<sequence>MASSEGNMTGLPAANVKEPAGVAYCRCTACRKQSGSASGTPVYFSSEGLFVPAARGVELEAKLATFTHPTDGGNTMRCYFCPKVRRAHLPRPSCCLPDGSLRSTVAFKGGVIDEGVDWKAMKPANRLNWALQQVILEPAEWDKLIAVKAVGRPPSGPAPAPAPAPKE</sequence>
<dbReference type="GO" id="GO:0016846">
    <property type="term" value="F:carbon-sulfur lyase activity"/>
    <property type="evidence" value="ECO:0007669"/>
    <property type="project" value="InterPro"/>
</dbReference>
<evidence type="ECO:0000313" key="6">
    <source>
        <dbReference type="Proteomes" id="UP001287356"/>
    </source>
</evidence>
<dbReference type="AlphaFoldDB" id="A0AAE0JS04"/>
<dbReference type="InterPro" id="IPR006913">
    <property type="entry name" value="CENP-V/GFA"/>
</dbReference>
<name>A0AAE0JS04_9PEZI</name>
<dbReference type="GO" id="GO:0046872">
    <property type="term" value="F:metal ion binding"/>
    <property type="evidence" value="ECO:0007669"/>
    <property type="project" value="UniProtKB-KW"/>
</dbReference>
<comment type="caution">
    <text evidence="5">The sequence shown here is derived from an EMBL/GenBank/DDBJ whole genome shotgun (WGS) entry which is preliminary data.</text>
</comment>
<organism evidence="5 6">
    <name type="scientific">Lasiosphaeria ovina</name>
    <dbReference type="NCBI Taxonomy" id="92902"/>
    <lineage>
        <taxon>Eukaryota</taxon>
        <taxon>Fungi</taxon>
        <taxon>Dikarya</taxon>
        <taxon>Ascomycota</taxon>
        <taxon>Pezizomycotina</taxon>
        <taxon>Sordariomycetes</taxon>
        <taxon>Sordariomycetidae</taxon>
        <taxon>Sordariales</taxon>
        <taxon>Lasiosphaeriaceae</taxon>
        <taxon>Lasiosphaeria</taxon>
    </lineage>
</organism>
<dbReference type="Gene3D" id="3.90.1590.10">
    <property type="entry name" value="glutathione-dependent formaldehyde- activating enzyme (gfa)"/>
    <property type="match status" value="1"/>
</dbReference>
<keyword evidence="2" id="KW-0479">Metal-binding</keyword>
<dbReference type="Proteomes" id="UP001287356">
    <property type="component" value="Unassembled WGS sequence"/>
</dbReference>